<reference evidence="2" key="1">
    <citation type="submission" date="2022-08" db="EMBL/GenBank/DDBJ databases">
        <authorList>
            <consortium name="DOE Joint Genome Institute"/>
            <person name="Min B."/>
            <person name="Sierra-Patev S."/>
            <person name="Naranjo-Ortiz M."/>
            <person name="Looney B."/>
            <person name="Konkel Z."/>
            <person name="Slot J.C."/>
            <person name="Sakamoto Y."/>
            <person name="Steenwyk J.L."/>
            <person name="Rokas A."/>
            <person name="Carro J."/>
            <person name="Camarero S."/>
            <person name="Ferreira P."/>
            <person name="Molpeceres G."/>
            <person name="Ruiz-duenas F.J."/>
            <person name="Serrano A."/>
            <person name="Henrissat B."/>
            <person name="Drula E."/>
            <person name="Hughes K.W."/>
            <person name="Mata J.L."/>
            <person name="Ishikawa N.K."/>
            <person name="Vargas-Isla R."/>
            <person name="Ushijima S."/>
            <person name="Smith C.A."/>
            <person name="Ahrendt S."/>
            <person name="Andreopoulos W."/>
            <person name="He G."/>
            <person name="LaButti K."/>
            <person name="Lipzen A."/>
            <person name="Ng V."/>
            <person name="Riley R."/>
            <person name="Sandor L."/>
            <person name="Barry K."/>
            <person name="Martinez A.T."/>
            <person name="Xiao Y."/>
            <person name="Gibbons J.G."/>
            <person name="Terashima K."/>
            <person name="Hibbett D.S."/>
            <person name="Grigoriev I.V."/>
        </authorList>
    </citation>
    <scope>NUCLEOTIDE SEQUENCE</scope>
    <source>
        <strain evidence="2">ET3784</strain>
    </source>
</reference>
<feature type="region of interest" description="Disordered" evidence="1">
    <location>
        <begin position="77"/>
        <end position="98"/>
    </location>
</feature>
<feature type="compositionally biased region" description="Basic and acidic residues" evidence="1">
    <location>
        <begin position="191"/>
        <end position="205"/>
    </location>
</feature>
<proteinExistence type="predicted"/>
<dbReference type="AlphaFoldDB" id="A0AA38J440"/>
<dbReference type="EMBL" id="JANVFO010000084">
    <property type="protein sequence ID" value="KAJ3715556.1"/>
    <property type="molecule type" value="Genomic_DNA"/>
</dbReference>
<gene>
    <name evidence="2" type="ORF">DFJ43DRAFT_1227799</name>
</gene>
<evidence type="ECO:0000256" key="1">
    <source>
        <dbReference type="SAM" id="MobiDB-lite"/>
    </source>
</evidence>
<evidence type="ECO:0000313" key="3">
    <source>
        <dbReference type="Proteomes" id="UP001176059"/>
    </source>
</evidence>
<accession>A0AA38J440</accession>
<name>A0AA38J440_9AGAR</name>
<reference evidence="2" key="2">
    <citation type="journal article" date="2023" name="Proc. Natl. Acad. Sci. U.S.A.">
        <title>A global phylogenomic analysis of the shiitake genus Lentinula.</title>
        <authorList>
            <person name="Sierra-Patev S."/>
            <person name="Min B."/>
            <person name="Naranjo-Ortiz M."/>
            <person name="Looney B."/>
            <person name="Konkel Z."/>
            <person name="Slot J.C."/>
            <person name="Sakamoto Y."/>
            <person name="Steenwyk J.L."/>
            <person name="Rokas A."/>
            <person name="Carro J."/>
            <person name="Camarero S."/>
            <person name="Ferreira P."/>
            <person name="Molpeceres G."/>
            <person name="Ruiz-Duenas F.J."/>
            <person name="Serrano A."/>
            <person name="Henrissat B."/>
            <person name="Drula E."/>
            <person name="Hughes K.W."/>
            <person name="Mata J.L."/>
            <person name="Ishikawa N.K."/>
            <person name="Vargas-Isla R."/>
            <person name="Ushijima S."/>
            <person name="Smith C.A."/>
            <person name="Donoghue J."/>
            <person name="Ahrendt S."/>
            <person name="Andreopoulos W."/>
            <person name="He G."/>
            <person name="LaButti K."/>
            <person name="Lipzen A."/>
            <person name="Ng V."/>
            <person name="Riley R."/>
            <person name="Sandor L."/>
            <person name="Barry K."/>
            <person name="Martinez A.T."/>
            <person name="Xiao Y."/>
            <person name="Gibbons J.G."/>
            <person name="Terashima K."/>
            <person name="Grigoriev I.V."/>
            <person name="Hibbett D."/>
        </authorList>
    </citation>
    <scope>NUCLEOTIDE SEQUENCE</scope>
    <source>
        <strain evidence="2">ET3784</strain>
    </source>
</reference>
<comment type="caution">
    <text evidence="2">The sequence shown here is derived from an EMBL/GenBank/DDBJ whole genome shotgun (WGS) entry which is preliminary data.</text>
</comment>
<organism evidence="2 3">
    <name type="scientific">Lentinula guzmanii</name>
    <dbReference type="NCBI Taxonomy" id="2804957"/>
    <lineage>
        <taxon>Eukaryota</taxon>
        <taxon>Fungi</taxon>
        <taxon>Dikarya</taxon>
        <taxon>Basidiomycota</taxon>
        <taxon>Agaricomycotina</taxon>
        <taxon>Agaricomycetes</taxon>
        <taxon>Agaricomycetidae</taxon>
        <taxon>Agaricales</taxon>
        <taxon>Marasmiineae</taxon>
        <taxon>Omphalotaceae</taxon>
        <taxon>Lentinula</taxon>
    </lineage>
</organism>
<keyword evidence="3" id="KW-1185">Reference proteome</keyword>
<feature type="region of interest" description="Disordered" evidence="1">
    <location>
        <begin position="184"/>
        <end position="205"/>
    </location>
</feature>
<dbReference type="Proteomes" id="UP001176059">
    <property type="component" value="Unassembled WGS sequence"/>
</dbReference>
<evidence type="ECO:0000313" key="2">
    <source>
        <dbReference type="EMBL" id="KAJ3715556.1"/>
    </source>
</evidence>
<sequence length="205" mass="23285">MPPAHFFPQSWSHSFHIQTLDDFLAALFNSKLSFRPSKSITIMVQLCPIIIVSLAIRTAFVLAAPVHDGSMSSVAAPQAHQCRYNPPQDPKAGNRRGLADDVKSSDAYDATFIMSLPERYFKEMVSDIEKSLEYNACKAKVDPIIRDWTKDPNDEELKSEIVFWWDHLLHDSKIFQNQVNEMKANSAHPGETAESKHKRSRNDLD</sequence>
<protein>
    <submittedName>
        <fullName evidence="2">Uncharacterized protein</fullName>
    </submittedName>
</protein>